<protein>
    <submittedName>
        <fullName evidence="1">Phycocyanobilin:ferredoxin oxidoreductase</fullName>
    </submittedName>
</protein>
<dbReference type="EMBL" id="LR796187">
    <property type="protein sequence ID" value="CAB4125033.1"/>
    <property type="molecule type" value="Genomic_DNA"/>
</dbReference>
<dbReference type="GO" id="GO:0016636">
    <property type="term" value="F:oxidoreductase activity, acting on the CH-CH group of donors, iron-sulfur protein as acceptor"/>
    <property type="evidence" value="ECO:0007669"/>
    <property type="project" value="InterPro"/>
</dbReference>
<dbReference type="GO" id="GO:0010024">
    <property type="term" value="P:phytochromobilin biosynthetic process"/>
    <property type="evidence" value="ECO:0007669"/>
    <property type="project" value="InterPro"/>
</dbReference>
<proteinExistence type="predicted"/>
<accession>A0A6J5KVX0</accession>
<dbReference type="InterPro" id="IPR009249">
    <property type="entry name" value="Ferredoxin-dep_bilin_Rdtase"/>
</dbReference>
<gene>
    <name evidence="2" type="ORF">UFOVP181_123</name>
    <name evidence="1" type="ORF">UFOVP57_39</name>
</gene>
<dbReference type="GO" id="GO:0050897">
    <property type="term" value="F:cobalt ion binding"/>
    <property type="evidence" value="ECO:0007669"/>
    <property type="project" value="InterPro"/>
</dbReference>
<dbReference type="Pfam" id="PF05996">
    <property type="entry name" value="Fe_bilin_red"/>
    <property type="match status" value="1"/>
</dbReference>
<reference evidence="1" key="1">
    <citation type="submission" date="2020-04" db="EMBL/GenBank/DDBJ databases">
        <authorList>
            <person name="Chiriac C."/>
            <person name="Salcher M."/>
            <person name="Ghai R."/>
            <person name="Kavagutti S V."/>
        </authorList>
    </citation>
    <scope>NUCLEOTIDE SEQUENCE</scope>
</reference>
<evidence type="ECO:0000313" key="1">
    <source>
        <dbReference type="EMBL" id="CAB4125033.1"/>
    </source>
</evidence>
<dbReference type="Gene3D" id="3.40.1500.20">
    <property type="match status" value="1"/>
</dbReference>
<name>A0A6J5KVX0_9CAUD</name>
<sequence>MNSNVWDTLIGVQQLLESKFDETGTEIFEPGMDRFNQPGWVNRVWTSGLYRRAHIDVVDARETKGLWMMHCCVFPHTHNPAPIYGFDVIAGKNKITGCFHDFSPAGDSDHPLIDWFSENTRDLQWNKTRKLPEWAERIFTGSMIAAGNVQKEEELAQIFAIANKTIKHYLSAISETNNTINNTTDAQNYYAINQKQNPHTPKVMASLGLSEEDVAVFIQDCLFPEIR</sequence>
<dbReference type="EMBL" id="LR798231">
    <property type="protein sequence ID" value="CAB5208701.1"/>
    <property type="molecule type" value="Genomic_DNA"/>
</dbReference>
<evidence type="ECO:0000313" key="2">
    <source>
        <dbReference type="EMBL" id="CAB5208701.1"/>
    </source>
</evidence>
<organism evidence="1">
    <name type="scientific">uncultured Caudovirales phage</name>
    <dbReference type="NCBI Taxonomy" id="2100421"/>
    <lineage>
        <taxon>Viruses</taxon>
        <taxon>Duplodnaviria</taxon>
        <taxon>Heunggongvirae</taxon>
        <taxon>Uroviricota</taxon>
        <taxon>Caudoviricetes</taxon>
        <taxon>Peduoviridae</taxon>
        <taxon>Maltschvirus</taxon>
        <taxon>Maltschvirus maltsch</taxon>
    </lineage>
</organism>